<dbReference type="InParanoid" id="A0A545AHT3"/>
<dbReference type="OrthoDB" id="8399956at2"/>
<dbReference type="InterPro" id="IPR051554">
    <property type="entry name" value="Acetyltransferase_Eis"/>
</dbReference>
<feature type="binding site" evidence="4">
    <location>
        <begin position="79"/>
        <end position="81"/>
    </location>
    <ligand>
        <name>acetyl-CoA</name>
        <dbReference type="ChEBI" id="CHEBI:57288"/>
    </ligand>
</feature>
<organism evidence="6 7">
    <name type="scientific">Cryptosporangium phraense</name>
    <dbReference type="NCBI Taxonomy" id="2593070"/>
    <lineage>
        <taxon>Bacteria</taxon>
        <taxon>Bacillati</taxon>
        <taxon>Actinomycetota</taxon>
        <taxon>Actinomycetes</taxon>
        <taxon>Cryptosporangiales</taxon>
        <taxon>Cryptosporangiaceae</taxon>
        <taxon>Cryptosporangium</taxon>
    </lineage>
</organism>
<dbReference type="GO" id="GO:0030649">
    <property type="term" value="P:aminoglycoside antibiotic catabolic process"/>
    <property type="evidence" value="ECO:0007669"/>
    <property type="project" value="TreeGrafter"/>
</dbReference>
<keyword evidence="7" id="KW-1185">Reference proteome</keyword>
<dbReference type="Pfam" id="PF13530">
    <property type="entry name" value="SCP2_2"/>
    <property type="match status" value="1"/>
</dbReference>
<feature type="domain" description="N-acetyltransferase" evidence="5">
    <location>
        <begin position="2"/>
        <end position="145"/>
    </location>
</feature>
<name>A0A545AHT3_9ACTN</name>
<accession>A0A545AHT3</accession>
<dbReference type="InterPro" id="IPR016181">
    <property type="entry name" value="Acyl_CoA_acyltransferase"/>
</dbReference>
<comment type="caution">
    <text evidence="4">Lacks conserved residue(s) required for the propagation of feature annotation.</text>
</comment>
<dbReference type="Gene3D" id="3.40.630.30">
    <property type="match status" value="2"/>
</dbReference>
<dbReference type="SUPFAM" id="SSF55729">
    <property type="entry name" value="Acyl-CoA N-acyltransferases (Nat)"/>
    <property type="match status" value="1"/>
</dbReference>
<gene>
    <name evidence="6" type="ORF">FL583_35600</name>
</gene>
<dbReference type="CDD" id="cd04301">
    <property type="entry name" value="NAT_SF"/>
    <property type="match status" value="1"/>
</dbReference>
<sequence length="394" mass="42172">MASVRVLETSDDLARAFEVFRTALIGIPPYPGEITGISEPGRVLGGVVDDEIVGTAAAYSSTIVVPGGARLPHLAVTRVGVLPTHTRRGVARSLMNYQLADARQRGVPIATLRAAEGGIYERYGYGIAAWIQSVEVAARKAVFRPGVPVGGPVRLAAAPWADARRVYERVDPSWVGAMSRTDEWWTVRQVRSDDDKEQAVVVLHGPPGAEDGYVRYHPGEWRDEGCTLLVDDFVAGSLEARLGLLRYLFSVDLVGPVRFDALPMDDPIREFLVDVRPVKTVGVEDEIWLRLVDVPSALAARTYRGPGEVVVGVVDEVLPENAGAYWIGASGAKPTTAAPQLTVDVAALGAAYLGGVRWRDLVAAGRVTVADASAVAVADELFAVDAAPYCGTFF</sequence>
<dbReference type="Pfam" id="PF13527">
    <property type="entry name" value="Acetyltransf_9"/>
    <property type="match status" value="1"/>
</dbReference>
<dbReference type="Pfam" id="PF17668">
    <property type="entry name" value="Acetyltransf_17"/>
    <property type="match status" value="1"/>
</dbReference>
<feature type="active site" description="Proton acceptor; via carboxylate" evidence="4">
    <location>
        <position position="394"/>
    </location>
</feature>
<dbReference type="InterPro" id="IPR022902">
    <property type="entry name" value="NAcTrfase_Eis"/>
</dbReference>
<dbReference type="PANTHER" id="PTHR37817:SF1">
    <property type="entry name" value="N-ACETYLTRANSFERASE EIS"/>
    <property type="match status" value="1"/>
</dbReference>
<evidence type="ECO:0000313" key="6">
    <source>
        <dbReference type="EMBL" id="TQS40245.1"/>
    </source>
</evidence>
<evidence type="ECO:0000259" key="5">
    <source>
        <dbReference type="PROSITE" id="PS51186"/>
    </source>
</evidence>
<dbReference type="PANTHER" id="PTHR37817">
    <property type="entry name" value="N-ACETYLTRANSFERASE EIS"/>
    <property type="match status" value="1"/>
</dbReference>
<evidence type="ECO:0000256" key="1">
    <source>
        <dbReference type="ARBA" id="ARBA00009213"/>
    </source>
</evidence>
<dbReference type="Proteomes" id="UP000317982">
    <property type="component" value="Unassembled WGS sequence"/>
</dbReference>
<evidence type="ECO:0000256" key="3">
    <source>
        <dbReference type="ARBA" id="ARBA00023315"/>
    </source>
</evidence>
<feature type="active site" description="Proton donor" evidence="4">
    <location>
        <position position="120"/>
    </location>
</feature>
<evidence type="ECO:0000256" key="2">
    <source>
        <dbReference type="ARBA" id="ARBA00022679"/>
    </source>
</evidence>
<dbReference type="SUPFAM" id="SSF55718">
    <property type="entry name" value="SCP-like"/>
    <property type="match status" value="1"/>
</dbReference>
<reference evidence="6 7" key="1">
    <citation type="submission" date="2019-07" db="EMBL/GenBank/DDBJ databases">
        <title>Cryptosporangium phraense sp. nov., isolated from plant litter.</title>
        <authorList>
            <person name="Suriyachadkun C."/>
        </authorList>
    </citation>
    <scope>NUCLEOTIDE SEQUENCE [LARGE SCALE GENOMIC DNA]</scope>
    <source>
        <strain evidence="6 7">A-T 5661</strain>
    </source>
</reference>
<dbReference type="InterPro" id="IPR025559">
    <property type="entry name" value="Eis_dom"/>
</dbReference>
<evidence type="ECO:0000313" key="7">
    <source>
        <dbReference type="Proteomes" id="UP000317982"/>
    </source>
</evidence>
<comment type="caution">
    <text evidence="6">The sequence shown here is derived from an EMBL/GenBank/DDBJ whole genome shotgun (WGS) entry which is preliminary data.</text>
</comment>
<dbReference type="GO" id="GO:0034069">
    <property type="term" value="F:aminoglycoside N-acetyltransferase activity"/>
    <property type="evidence" value="ECO:0007669"/>
    <property type="project" value="TreeGrafter"/>
</dbReference>
<dbReference type="Gene3D" id="3.30.1050.10">
    <property type="entry name" value="SCP2 sterol-binding domain"/>
    <property type="match status" value="1"/>
</dbReference>
<dbReference type="EMBL" id="VIRS01000044">
    <property type="protein sequence ID" value="TQS40245.1"/>
    <property type="molecule type" value="Genomic_DNA"/>
</dbReference>
<dbReference type="PROSITE" id="PS51186">
    <property type="entry name" value="GNAT"/>
    <property type="match status" value="1"/>
</dbReference>
<feature type="binding site" evidence="4">
    <location>
        <begin position="87"/>
        <end position="92"/>
    </location>
    <ligand>
        <name>acetyl-CoA</name>
        <dbReference type="ChEBI" id="CHEBI:57288"/>
    </ligand>
</feature>
<dbReference type="InterPro" id="IPR036527">
    <property type="entry name" value="SCP2_sterol-bd_dom_sf"/>
</dbReference>
<dbReference type="HAMAP" id="MF_01812">
    <property type="entry name" value="Eis"/>
    <property type="match status" value="1"/>
</dbReference>
<keyword evidence="2 4" id="KW-0808">Transferase</keyword>
<dbReference type="InterPro" id="IPR041380">
    <property type="entry name" value="Acetyltransf_17"/>
</dbReference>
<dbReference type="AlphaFoldDB" id="A0A545AHT3"/>
<dbReference type="NCBIfam" id="NF002367">
    <property type="entry name" value="PRK01346.1-4"/>
    <property type="match status" value="1"/>
</dbReference>
<evidence type="ECO:0000256" key="4">
    <source>
        <dbReference type="HAMAP-Rule" id="MF_01812"/>
    </source>
</evidence>
<comment type="subunit">
    <text evidence="4">Homohexamer; trimer of dimers.</text>
</comment>
<comment type="similarity">
    <text evidence="1 4">Belongs to the acetyltransferase Eis family.</text>
</comment>
<protein>
    <submittedName>
        <fullName evidence="6">GNAT family N-acetyltransferase</fullName>
    </submittedName>
</protein>
<dbReference type="RefSeq" id="WP_142709303.1">
    <property type="nucleotide sequence ID" value="NZ_VIRS01000044.1"/>
</dbReference>
<proteinExistence type="inferred from homology"/>
<keyword evidence="3 4" id="KW-0012">Acyltransferase</keyword>
<dbReference type="InterPro" id="IPR000182">
    <property type="entry name" value="GNAT_dom"/>
</dbReference>